<comment type="caution">
    <text evidence="7">The sequence shown here is derived from an EMBL/GenBank/DDBJ whole genome shotgun (WGS) entry which is preliminary data.</text>
</comment>
<evidence type="ECO:0000313" key="8">
    <source>
        <dbReference type="Proteomes" id="UP000077852"/>
    </source>
</evidence>
<evidence type="ECO:0000259" key="6">
    <source>
        <dbReference type="PROSITE" id="PS50112"/>
    </source>
</evidence>
<keyword evidence="3" id="KW-0597">Phosphoprotein</keyword>
<evidence type="ECO:0000256" key="2">
    <source>
        <dbReference type="ARBA" id="ARBA00012438"/>
    </source>
</evidence>
<evidence type="ECO:0000256" key="4">
    <source>
        <dbReference type="SAM" id="MobiDB-lite"/>
    </source>
</evidence>
<dbReference type="InterPro" id="IPR005467">
    <property type="entry name" value="His_kinase_dom"/>
</dbReference>
<dbReference type="CDD" id="cd00082">
    <property type="entry name" value="HisKA"/>
    <property type="match status" value="1"/>
</dbReference>
<feature type="region of interest" description="Disordered" evidence="4">
    <location>
        <begin position="1"/>
        <end position="21"/>
    </location>
</feature>
<dbReference type="EC" id="2.7.13.3" evidence="2"/>
<dbReference type="InterPro" id="IPR003594">
    <property type="entry name" value="HATPase_dom"/>
</dbReference>
<dbReference type="AlphaFoldDB" id="A0AA91DIA8"/>
<proteinExistence type="predicted"/>
<dbReference type="PROSITE" id="PS50112">
    <property type="entry name" value="PAS"/>
    <property type="match status" value="1"/>
</dbReference>
<dbReference type="PRINTS" id="PR00344">
    <property type="entry name" value="BCTRLSENSOR"/>
</dbReference>
<feature type="domain" description="PAS" evidence="6">
    <location>
        <begin position="42"/>
        <end position="97"/>
    </location>
</feature>
<dbReference type="InterPro" id="IPR003661">
    <property type="entry name" value="HisK_dim/P_dom"/>
</dbReference>
<dbReference type="GO" id="GO:0000155">
    <property type="term" value="F:phosphorelay sensor kinase activity"/>
    <property type="evidence" value="ECO:0007669"/>
    <property type="project" value="InterPro"/>
</dbReference>
<dbReference type="SUPFAM" id="SSF55785">
    <property type="entry name" value="PYP-like sensor domain (PAS domain)"/>
    <property type="match status" value="1"/>
</dbReference>
<dbReference type="SUPFAM" id="SSF47384">
    <property type="entry name" value="Homodimeric domain of signal transducing histidine kinase"/>
    <property type="match status" value="1"/>
</dbReference>
<evidence type="ECO:0000256" key="1">
    <source>
        <dbReference type="ARBA" id="ARBA00000085"/>
    </source>
</evidence>
<dbReference type="CDD" id="cd00130">
    <property type="entry name" value="PAS"/>
    <property type="match status" value="1"/>
</dbReference>
<evidence type="ECO:0000313" key="7">
    <source>
        <dbReference type="EMBL" id="OAK58041.1"/>
    </source>
</evidence>
<dbReference type="SMART" id="SM00387">
    <property type="entry name" value="HATPase_c"/>
    <property type="match status" value="1"/>
</dbReference>
<dbReference type="Proteomes" id="UP000077852">
    <property type="component" value="Unassembled WGS sequence"/>
</dbReference>
<dbReference type="Pfam" id="PF13426">
    <property type="entry name" value="PAS_9"/>
    <property type="match status" value="1"/>
</dbReference>
<sequence>MTTPDEEAPPTPPANGARATATPVDPARAAVLLWQQSPDIAFVLLDTAGTVTAWRGAAAALFGYAEDDIVGQPIDVLFVAEDRALGLPALERQVAVSANRSEDDRWHLRKDGARIWVTGSMVALREQGVHVGFVKVMADRTNLRAQIETTENRLQGAHDAIHGRDAFFGRLVHEVRNALGPMGMAAEIMARKGLVTDELAGPAGVVNHQIILLERMMKDLAEVVRFGAGKLSLSKTRFDLGAEIEKIAAVVLSEANKKQHVVSVLVPPVPVPVVADRQRVHQIVFNLLHNAIKYTPPGGSIWLRCTVEIDHAVIRVEDTGIGIDPSLLPVIFELFTQENPQNSEGGFGVGLSLVRDLVHAHGGFVDVRCDGKGHGSEFSVRLPLNPGDDA</sequence>
<dbReference type="InterPro" id="IPR004358">
    <property type="entry name" value="Sig_transdc_His_kin-like_C"/>
</dbReference>
<accession>A0AA91DIA8</accession>
<dbReference type="RefSeq" id="WP_081271017.1">
    <property type="nucleotide sequence ID" value="NZ_LVHG01000084.1"/>
</dbReference>
<comment type="catalytic activity">
    <reaction evidence="1">
        <text>ATP + protein L-histidine = ADP + protein N-phospho-L-histidine.</text>
        <dbReference type="EC" id="2.7.13.3"/>
    </reaction>
</comment>
<reference evidence="7 8" key="1">
    <citation type="submission" date="2016-03" db="EMBL/GenBank/DDBJ databases">
        <title>Genome sequence of Variovorax paradoxus KB5.</title>
        <authorList>
            <person name="Jeong H."/>
            <person name="Hong C.E."/>
            <person name="Jo S.H."/>
            <person name="Park J.M."/>
        </authorList>
    </citation>
    <scope>NUCLEOTIDE SEQUENCE [LARGE SCALE GENOMIC DNA]</scope>
    <source>
        <strain evidence="7 8">KB5</strain>
    </source>
</reference>
<organism evidence="7 8">
    <name type="scientific">Variovorax paradoxus</name>
    <dbReference type="NCBI Taxonomy" id="34073"/>
    <lineage>
        <taxon>Bacteria</taxon>
        <taxon>Pseudomonadati</taxon>
        <taxon>Pseudomonadota</taxon>
        <taxon>Betaproteobacteria</taxon>
        <taxon>Burkholderiales</taxon>
        <taxon>Comamonadaceae</taxon>
        <taxon>Variovorax</taxon>
    </lineage>
</organism>
<name>A0AA91DIA8_VARPD</name>
<dbReference type="InterPro" id="IPR000014">
    <property type="entry name" value="PAS"/>
</dbReference>
<dbReference type="InterPro" id="IPR036890">
    <property type="entry name" value="HATPase_C_sf"/>
</dbReference>
<dbReference type="InterPro" id="IPR035965">
    <property type="entry name" value="PAS-like_dom_sf"/>
</dbReference>
<dbReference type="CDD" id="cd00075">
    <property type="entry name" value="HATPase"/>
    <property type="match status" value="1"/>
</dbReference>
<dbReference type="SUPFAM" id="SSF55874">
    <property type="entry name" value="ATPase domain of HSP90 chaperone/DNA topoisomerase II/histidine kinase"/>
    <property type="match status" value="1"/>
</dbReference>
<protein>
    <recommendedName>
        <fullName evidence="2">histidine kinase</fullName>
        <ecNumber evidence="2">2.7.13.3</ecNumber>
    </recommendedName>
</protein>
<evidence type="ECO:0000256" key="3">
    <source>
        <dbReference type="ARBA" id="ARBA00022553"/>
    </source>
</evidence>
<dbReference type="NCBIfam" id="TIGR00229">
    <property type="entry name" value="sensory_box"/>
    <property type="match status" value="1"/>
</dbReference>
<dbReference type="PROSITE" id="PS50109">
    <property type="entry name" value="HIS_KIN"/>
    <property type="match status" value="1"/>
</dbReference>
<dbReference type="SMART" id="SM00091">
    <property type="entry name" value="PAS"/>
    <property type="match status" value="1"/>
</dbReference>
<dbReference type="InterPro" id="IPR036097">
    <property type="entry name" value="HisK_dim/P_sf"/>
</dbReference>
<dbReference type="Pfam" id="PF02518">
    <property type="entry name" value="HATPase_c"/>
    <property type="match status" value="1"/>
</dbReference>
<feature type="domain" description="Histidine kinase" evidence="5">
    <location>
        <begin position="170"/>
        <end position="386"/>
    </location>
</feature>
<dbReference type="Gene3D" id="3.30.565.10">
    <property type="entry name" value="Histidine kinase-like ATPase, C-terminal domain"/>
    <property type="match status" value="1"/>
</dbReference>
<dbReference type="PANTHER" id="PTHR43547">
    <property type="entry name" value="TWO-COMPONENT HISTIDINE KINASE"/>
    <property type="match status" value="1"/>
</dbReference>
<dbReference type="PANTHER" id="PTHR43547:SF2">
    <property type="entry name" value="HYBRID SIGNAL TRANSDUCTION HISTIDINE KINASE C"/>
    <property type="match status" value="1"/>
</dbReference>
<dbReference type="Gene3D" id="3.30.450.20">
    <property type="entry name" value="PAS domain"/>
    <property type="match status" value="1"/>
</dbReference>
<evidence type="ECO:0000259" key="5">
    <source>
        <dbReference type="PROSITE" id="PS50109"/>
    </source>
</evidence>
<gene>
    <name evidence="7" type="ORF">A3K87_03240</name>
</gene>
<dbReference type="EMBL" id="LVHG01000084">
    <property type="protein sequence ID" value="OAK58041.1"/>
    <property type="molecule type" value="Genomic_DNA"/>
</dbReference>